<evidence type="ECO:0000256" key="1">
    <source>
        <dbReference type="ARBA" id="ARBA00022729"/>
    </source>
</evidence>
<feature type="signal peptide" evidence="2">
    <location>
        <begin position="1"/>
        <end position="33"/>
    </location>
</feature>
<accession>A0A2S5IYT9</accession>
<evidence type="ECO:0000313" key="5">
    <source>
        <dbReference type="Proteomes" id="UP000239297"/>
    </source>
</evidence>
<feature type="chain" id="PRO_5039290088" evidence="2">
    <location>
        <begin position="34"/>
        <end position="559"/>
    </location>
</feature>
<feature type="domain" description="Solute-binding protein family 5" evidence="3">
    <location>
        <begin position="106"/>
        <end position="473"/>
    </location>
</feature>
<dbReference type="GO" id="GO:1904680">
    <property type="term" value="F:peptide transmembrane transporter activity"/>
    <property type="evidence" value="ECO:0007669"/>
    <property type="project" value="TreeGrafter"/>
</dbReference>
<dbReference type="Gene3D" id="3.10.105.10">
    <property type="entry name" value="Dipeptide-binding Protein, Domain 3"/>
    <property type="match status" value="1"/>
</dbReference>
<dbReference type="Proteomes" id="UP000239297">
    <property type="component" value="Unassembled WGS sequence"/>
</dbReference>
<dbReference type="InterPro" id="IPR030678">
    <property type="entry name" value="Peptide/Ni-bd"/>
</dbReference>
<dbReference type="GO" id="GO:0015833">
    <property type="term" value="P:peptide transport"/>
    <property type="evidence" value="ECO:0007669"/>
    <property type="project" value="TreeGrafter"/>
</dbReference>
<keyword evidence="1 2" id="KW-0732">Signal</keyword>
<evidence type="ECO:0000259" key="3">
    <source>
        <dbReference type="Pfam" id="PF00496"/>
    </source>
</evidence>
<dbReference type="InterPro" id="IPR039424">
    <property type="entry name" value="SBP_5"/>
</dbReference>
<dbReference type="PANTHER" id="PTHR30290:SF38">
    <property type="entry name" value="D,D-DIPEPTIDE-BINDING PERIPLASMIC PROTEIN DDPA-RELATED"/>
    <property type="match status" value="1"/>
</dbReference>
<dbReference type="PIRSF" id="PIRSF002741">
    <property type="entry name" value="MppA"/>
    <property type="match status" value="1"/>
</dbReference>
<protein>
    <submittedName>
        <fullName evidence="4">ABC transporter substrate-binding protein</fullName>
    </submittedName>
</protein>
<gene>
    <name evidence="4" type="ORF">C4K88_08580</name>
</gene>
<dbReference type="GO" id="GO:0043190">
    <property type="term" value="C:ATP-binding cassette (ABC) transporter complex"/>
    <property type="evidence" value="ECO:0007669"/>
    <property type="project" value="InterPro"/>
</dbReference>
<proteinExistence type="predicted"/>
<dbReference type="Gene3D" id="3.90.76.10">
    <property type="entry name" value="Dipeptide-binding Protein, Domain 1"/>
    <property type="match status" value="1"/>
</dbReference>
<dbReference type="InterPro" id="IPR000914">
    <property type="entry name" value="SBP_5_dom"/>
</dbReference>
<sequence length="559" mass="59130">MQHPIPTTAASAGRGRAAGLLAAAALLVAAVTACQPIQPLPAAPVREDVTSVPIGDATIREGGELVMALSAEPDKLDPTTSSSLYTRYVMQTMCQKLYDIDAEGDLVPQLATALPEISDDGLTVTIPVRTDAVFADGVPFDADAVRATLERHLKLEGSTRKSELGPIAGIRAISADRVQITYERPFAPLTAALADRAGMMLSPKAVEEKGADFGASPVCVGPFRFVDRVPQTSITVERDPLYYDAENVHLDSITYRIITDANIRAANLRSGDVQVADTISPQDIDALLREDGVGVLQVGSLGYQGLTVNVGNTDGVGEAPGTIGTPLAQQEAVRMALSMAIDREALVNTVFNSWFEPACSPVSPDSPYASAASEACPPFDPEGARKLLQDAGVPTPYPIEMQVTNTPDTLRYAQALQAAVADAGFRLTVVPVEYSTLLDVQSQGDFEALQLGWSGRIDPHGNMFNFLSTGGGNNYSGYSNPAVDDLLTRAAQINDVDERAALYGQAVDAVQQDNPLIYLYRQRSLTAYSTGIAGVETFADGVVHLSGAAFIEPSSESGN</sequence>
<dbReference type="Gene3D" id="3.40.190.10">
    <property type="entry name" value="Periplasmic binding protein-like II"/>
    <property type="match status" value="1"/>
</dbReference>
<name>A0A2S5IYT9_9MICC</name>
<dbReference type="RefSeq" id="WP_104121200.1">
    <property type="nucleotide sequence ID" value="NZ_PRKW01000003.1"/>
</dbReference>
<dbReference type="AlphaFoldDB" id="A0A2S5IYT9"/>
<dbReference type="PANTHER" id="PTHR30290">
    <property type="entry name" value="PERIPLASMIC BINDING COMPONENT OF ABC TRANSPORTER"/>
    <property type="match status" value="1"/>
</dbReference>
<evidence type="ECO:0000313" key="4">
    <source>
        <dbReference type="EMBL" id="PPB49714.1"/>
    </source>
</evidence>
<reference evidence="4 5" key="1">
    <citation type="journal article" date="2014" name="Int. J. Syst. Evol. Microbiol.">
        <title>Arthrobacter pityocampae sp. nov., isolated from Thaumetopoea pityocampa (Lep., Thaumetopoeidae).</title>
        <authorList>
            <person name="Ince I.A."/>
            <person name="Demirbag Z."/>
            <person name="Kati H."/>
        </authorList>
    </citation>
    <scope>NUCLEOTIDE SEQUENCE [LARGE SCALE GENOMIC DNA]</scope>
    <source>
        <strain evidence="4 5">Tp2</strain>
    </source>
</reference>
<evidence type="ECO:0000256" key="2">
    <source>
        <dbReference type="SAM" id="SignalP"/>
    </source>
</evidence>
<dbReference type="Pfam" id="PF00496">
    <property type="entry name" value="SBP_bac_5"/>
    <property type="match status" value="1"/>
</dbReference>
<keyword evidence="5" id="KW-1185">Reference proteome</keyword>
<dbReference type="EMBL" id="PRKW01000003">
    <property type="protein sequence ID" value="PPB49714.1"/>
    <property type="molecule type" value="Genomic_DNA"/>
</dbReference>
<organism evidence="4 5">
    <name type="scientific">Arthrobacter pityocampae</name>
    <dbReference type="NCBI Taxonomy" id="547334"/>
    <lineage>
        <taxon>Bacteria</taxon>
        <taxon>Bacillati</taxon>
        <taxon>Actinomycetota</taxon>
        <taxon>Actinomycetes</taxon>
        <taxon>Micrococcales</taxon>
        <taxon>Micrococcaceae</taxon>
        <taxon>Arthrobacter</taxon>
    </lineage>
</organism>
<dbReference type="SUPFAM" id="SSF53850">
    <property type="entry name" value="Periplasmic binding protein-like II"/>
    <property type="match status" value="1"/>
</dbReference>
<dbReference type="GO" id="GO:0042597">
    <property type="term" value="C:periplasmic space"/>
    <property type="evidence" value="ECO:0007669"/>
    <property type="project" value="UniProtKB-ARBA"/>
</dbReference>
<dbReference type="OrthoDB" id="3225986at2"/>
<comment type="caution">
    <text evidence="4">The sequence shown here is derived from an EMBL/GenBank/DDBJ whole genome shotgun (WGS) entry which is preliminary data.</text>
</comment>